<evidence type="ECO:0000313" key="1">
    <source>
        <dbReference type="EMBL" id="CAF0931873.1"/>
    </source>
</evidence>
<dbReference type="Proteomes" id="UP000682733">
    <property type="component" value="Unassembled WGS sequence"/>
</dbReference>
<comment type="caution">
    <text evidence="2">The sequence shown here is derived from an EMBL/GenBank/DDBJ whole genome shotgun (WGS) entry which is preliminary data.</text>
</comment>
<reference evidence="2" key="1">
    <citation type="submission" date="2021-02" db="EMBL/GenBank/DDBJ databases">
        <authorList>
            <person name="Nowell W R."/>
        </authorList>
    </citation>
    <scope>NUCLEOTIDE SEQUENCE</scope>
</reference>
<evidence type="ECO:0008006" key="4">
    <source>
        <dbReference type="Google" id="ProtNLM"/>
    </source>
</evidence>
<dbReference type="EMBL" id="CAJOBA010004277">
    <property type="protein sequence ID" value="CAF3708346.1"/>
    <property type="molecule type" value="Genomic_DNA"/>
</dbReference>
<dbReference type="InterPro" id="IPR052969">
    <property type="entry name" value="Thr-specific_kinase-like"/>
</dbReference>
<dbReference type="PANTHER" id="PTHR47763:SF1">
    <property type="entry name" value="DUF659 DOMAIN-CONTAINING PROTEIN"/>
    <property type="match status" value="1"/>
</dbReference>
<proteinExistence type="predicted"/>
<dbReference type="SUPFAM" id="SSF53300">
    <property type="entry name" value="vWA-like"/>
    <property type="match status" value="1"/>
</dbReference>
<dbReference type="GO" id="GO:0005737">
    <property type="term" value="C:cytoplasm"/>
    <property type="evidence" value="ECO:0007669"/>
    <property type="project" value="TreeGrafter"/>
</dbReference>
<protein>
    <recommendedName>
        <fullName evidence="4">VWFA domain-containing protein</fullName>
    </recommendedName>
</protein>
<evidence type="ECO:0000313" key="3">
    <source>
        <dbReference type="Proteomes" id="UP000682733"/>
    </source>
</evidence>
<dbReference type="AlphaFoldDB" id="A0A8S2I3S7"/>
<name>A0A8S2I3S7_9BILA</name>
<dbReference type="Proteomes" id="UP000677228">
    <property type="component" value="Unassembled WGS sequence"/>
</dbReference>
<dbReference type="Gene3D" id="3.40.50.410">
    <property type="entry name" value="von Willebrand factor, type A domain"/>
    <property type="match status" value="1"/>
</dbReference>
<accession>A0A8S2I3S7</accession>
<organism evidence="2 3">
    <name type="scientific">Didymodactylos carnosus</name>
    <dbReference type="NCBI Taxonomy" id="1234261"/>
    <lineage>
        <taxon>Eukaryota</taxon>
        <taxon>Metazoa</taxon>
        <taxon>Spiralia</taxon>
        <taxon>Gnathifera</taxon>
        <taxon>Rotifera</taxon>
        <taxon>Eurotatoria</taxon>
        <taxon>Bdelloidea</taxon>
        <taxon>Philodinida</taxon>
        <taxon>Philodinidae</taxon>
        <taxon>Didymodactylos</taxon>
    </lineage>
</organism>
<evidence type="ECO:0000313" key="2">
    <source>
        <dbReference type="EMBL" id="CAF3708346.1"/>
    </source>
</evidence>
<dbReference type="InterPro" id="IPR036465">
    <property type="entry name" value="vWFA_dom_sf"/>
</dbReference>
<gene>
    <name evidence="1" type="ORF">OVA965_LOCUS11193</name>
    <name evidence="2" type="ORF">TMI583_LOCUS11190</name>
</gene>
<dbReference type="GO" id="GO:0004674">
    <property type="term" value="F:protein serine/threonine kinase activity"/>
    <property type="evidence" value="ECO:0007669"/>
    <property type="project" value="TreeGrafter"/>
</dbReference>
<dbReference type="PANTHER" id="PTHR47763">
    <property type="entry name" value="ALPHA-PROTEIN KINASE VWKA"/>
    <property type="match status" value="1"/>
</dbReference>
<dbReference type="EMBL" id="CAJNOK010004274">
    <property type="protein sequence ID" value="CAF0931873.1"/>
    <property type="molecule type" value="Genomic_DNA"/>
</dbReference>
<sequence length="250" mass="27948">MKPHMADAIDTIRRIIDELLPPTTRELLSPTTRALLSPTTRALLSPTTRALLSPTTRALLSPTTRELVPATTRDLVLPTTRELVPETTRINARFAFIEYEDHPPSNTRFVTHVHNFTNSVEEMRGWLNQCRAVSGGDGPEAVADALNDALNLSWNSDATKICILIADAPPHGIERNGDVYPRGCPCGHDPIEIVEKMKEEDIILYIVGVENPIMLYRGYYEDLARRARGEYVSLLYANRLAPTIINDVNH</sequence>